<keyword evidence="1" id="KW-0255">Endonuclease</keyword>
<dbReference type="InterPro" id="IPR035901">
    <property type="entry name" value="GIY-YIG_endonuc_sf"/>
</dbReference>
<protein>
    <submittedName>
        <fullName evidence="1">Putative endonuclease</fullName>
    </submittedName>
</protein>
<proteinExistence type="predicted"/>
<evidence type="ECO:0000313" key="2">
    <source>
        <dbReference type="Proteomes" id="UP000192917"/>
    </source>
</evidence>
<dbReference type="GO" id="GO:0004519">
    <property type="term" value="F:endonuclease activity"/>
    <property type="evidence" value="ECO:0007669"/>
    <property type="project" value="UniProtKB-KW"/>
</dbReference>
<organism evidence="1 2">
    <name type="scientific">Tistlia consotensis USBA 355</name>
    <dbReference type="NCBI Taxonomy" id="560819"/>
    <lineage>
        <taxon>Bacteria</taxon>
        <taxon>Pseudomonadati</taxon>
        <taxon>Pseudomonadota</taxon>
        <taxon>Alphaproteobacteria</taxon>
        <taxon>Rhodospirillales</taxon>
        <taxon>Rhodovibrionaceae</taxon>
        <taxon>Tistlia</taxon>
    </lineage>
</organism>
<reference evidence="1 2" key="1">
    <citation type="submission" date="2017-04" db="EMBL/GenBank/DDBJ databases">
        <authorList>
            <person name="Afonso C.L."/>
            <person name="Miller P.J."/>
            <person name="Scott M.A."/>
            <person name="Spackman E."/>
            <person name="Goraichik I."/>
            <person name="Dimitrov K.M."/>
            <person name="Suarez D.L."/>
            <person name="Swayne D.E."/>
        </authorList>
    </citation>
    <scope>NUCLEOTIDE SEQUENCE [LARGE SCALE GENOMIC DNA]</scope>
    <source>
        <strain evidence="1 2">USBA 355</strain>
    </source>
</reference>
<sequence>MYKGFTSVRRPVELVFAEEFPLAIQAIEMERRIKGWSRAKKEVLIARDWGRLPELSRSGKCRE</sequence>
<accession>A0A1Y6B2T0</accession>
<keyword evidence="1" id="KW-0540">Nuclease</keyword>
<evidence type="ECO:0000313" key="1">
    <source>
        <dbReference type="EMBL" id="SME88539.1"/>
    </source>
</evidence>
<name>A0A1Y6B2T0_9PROT</name>
<keyword evidence="1" id="KW-0378">Hydrolase</keyword>
<dbReference type="Gene3D" id="3.40.1440.10">
    <property type="entry name" value="GIY-YIG endonuclease"/>
    <property type="match status" value="1"/>
</dbReference>
<dbReference type="AlphaFoldDB" id="A0A1Y6B2T0"/>
<dbReference type="Proteomes" id="UP000192917">
    <property type="component" value="Unassembled WGS sequence"/>
</dbReference>
<keyword evidence="2" id="KW-1185">Reference proteome</keyword>
<gene>
    <name evidence="1" type="ORF">SAMN05428998_101107</name>
</gene>
<dbReference type="EMBL" id="FWZX01000001">
    <property type="protein sequence ID" value="SME88539.1"/>
    <property type="molecule type" value="Genomic_DNA"/>
</dbReference>